<sequence>MDIAARLDSLRQDAPGCAMIAFGDISTGLILCSSSDRKPPQERLDRLCRTAQELLNGAAGASAEIALDRAPGSGIDAAIAFNGDMVEVFLRSPAVATDALCCICAADMDVESLIERARDSLGAIGGQDGSKGGAGEEACGK</sequence>
<keyword evidence="2" id="KW-1185">Reference proteome</keyword>
<reference evidence="2" key="1">
    <citation type="journal article" date="2019" name="Int. J. Syst. Evol. Microbiol.">
        <title>The Global Catalogue of Microorganisms (GCM) 10K type strain sequencing project: providing services to taxonomists for standard genome sequencing and annotation.</title>
        <authorList>
            <consortium name="The Broad Institute Genomics Platform"/>
            <consortium name="The Broad Institute Genome Sequencing Center for Infectious Disease"/>
            <person name="Wu L."/>
            <person name="Ma J."/>
        </authorList>
    </citation>
    <scope>NUCLEOTIDE SEQUENCE [LARGE SCALE GENOMIC DNA]</scope>
    <source>
        <strain evidence="2">KCTC 62192</strain>
    </source>
</reference>
<proteinExistence type="predicted"/>
<organism evidence="1 2">
    <name type="scientific">Acidimangrovimonas pyrenivorans</name>
    <dbReference type="NCBI Taxonomy" id="2030798"/>
    <lineage>
        <taxon>Bacteria</taxon>
        <taxon>Pseudomonadati</taxon>
        <taxon>Pseudomonadota</taxon>
        <taxon>Alphaproteobacteria</taxon>
        <taxon>Rhodobacterales</taxon>
        <taxon>Paracoccaceae</taxon>
        <taxon>Acidimangrovimonas</taxon>
    </lineage>
</organism>
<comment type="caution">
    <text evidence="1">The sequence shown here is derived from an EMBL/GenBank/DDBJ whole genome shotgun (WGS) entry which is preliminary data.</text>
</comment>
<dbReference type="EMBL" id="JBHRSK010000004">
    <property type="protein sequence ID" value="MFC2968009.1"/>
    <property type="molecule type" value="Genomic_DNA"/>
</dbReference>
<accession>A0ABV7AF71</accession>
<dbReference type="Proteomes" id="UP001595443">
    <property type="component" value="Unassembled WGS sequence"/>
</dbReference>
<evidence type="ECO:0000313" key="2">
    <source>
        <dbReference type="Proteomes" id="UP001595443"/>
    </source>
</evidence>
<protein>
    <recommendedName>
        <fullName evidence="3">Roadblock/LAMTOR2 domain-containing protein</fullName>
    </recommendedName>
</protein>
<gene>
    <name evidence="1" type="ORF">ACFOES_07885</name>
</gene>
<evidence type="ECO:0000313" key="1">
    <source>
        <dbReference type="EMBL" id="MFC2968009.1"/>
    </source>
</evidence>
<name>A0ABV7AF71_9RHOB</name>
<dbReference type="RefSeq" id="WP_377832656.1">
    <property type="nucleotide sequence ID" value="NZ_JBHRSK010000004.1"/>
</dbReference>
<evidence type="ECO:0008006" key="3">
    <source>
        <dbReference type="Google" id="ProtNLM"/>
    </source>
</evidence>